<dbReference type="Pfam" id="PF14019">
    <property type="entry name" value="DUF4235"/>
    <property type="match status" value="1"/>
</dbReference>
<name>A0A401W0T3_STREY</name>
<gene>
    <name evidence="1" type="ORF">GKJPGBOP_02602</name>
</gene>
<comment type="caution">
    <text evidence="1">The sequence shown here is derived from an EMBL/GenBank/DDBJ whole genome shotgun (WGS) entry which is preliminary data.</text>
</comment>
<dbReference type="EMBL" id="BHZD01000001">
    <property type="protein sequence ID" value="GCD42927.1"/>
    <property type="molecule type" value="Genomic_DNA"/>
</dbReference>
<organism evidence="1 2">
    <name type="scientific">Streptomyces paromomycinus</name>
    <name type="common">Streptomyces rimosus subsp. paromomycinus</name>
    <dbReference type="NCBI Taxonomy" id="92743"/>
    <lineage>
        <taxon>Bacteria</taxon>
        <taxon>Bacillati</taxon>
        <taxon>Actinomycetota</taxon>
        <taxon>Actinomycetes</taxon>
        <taxon>Kitasatosporales</taxon>
        <taxon>Streptomycetaceae</taxon>
        <taxon>Streptomyces</taxon>
    </lineage>
</organism>
<dbReference type="AlphaFoldDB" id="A0A401W0T3"/>
<evidence type="ECO:0000313" key="2">
    <source>
        <dbReference type="Proteomes" id="UP000286746"/>
    </source>
</evidence>
<dbReference type="Proteomes" id="UP000286746">
    <property type="component" value="Unassembled WGS sequence"/>
</dbReference>
<dbReference type="InterPro" id="IPR025329">
    <property type="entry name" value="DUF4235"/>
</dbReference>
<evidence type="ECO:0000313" key="1">
    <source>
        <dbReference type="EMBL" id="GCD42927.1"/>
    </source>
</evidence>
<dbReference type="RefSeq" id="WP_125054184.1">
    <property type="nucleotide sequence ID" value="NZ_BHZD01000001.1"/>
</dbReference>
<keyword evidence="2" id="KW-1185">Reference proteome</keyword>
<proteinExistence type="predicted"/>
<reference evidence="1 2" key="1">
    <citation type="submission" date="2018-11" db="EMBL/GenBank/DDBJ databases">
        <title>Whole genome sequence of Streptomyces paromomycinus NBRC 15454(T).</title>
        <authorList>
            <person name="Komaki H."/>
            <person name="Tamura T."/>
        </authorList>
    </citation>
    <scope>NUCLEOTIDE SEQUENCE [LARGE SCALE GENOMIC DNA]</scope>
    <source>
        <strain evidence="1 2">NBRC 15454</strain>
    </source>
</reference>
<accession>A0A401W0T3</accession>
<sequence length="86" mass="9088">MIKLLYKPLGMVFGVLGGVLAGALFKRLWKLVGGEEDAPNATDEERRWREVLPAAALQGATLAVVKAAVDRSGAVAVRKATGTWPG</sequence>
<protein>
    <submittedName>
        <fullName evidence="1">Membrane protein</fullName>
    </submittedName>
</protein>